<keyword evidence="3" id="KW-1185">Reference proteome</keyword>
<dbReference type="EMBL" id="JDTF01000003">
    <property type="protein sequence ID" value="EXX96380.1"/>
    <property type="molecule type" value="Genomic_DNA"/>
</dbReference>
<feature type="region of interest" description="Disordered" evidence="1">
    <location>
        <begin position="1"/>
        <end position="26"/>
    </location>
</feature>
<proteinExistence type="predicted"/>
<feature type="compositionally biased region" description="Basic and acidic residues" evidence="1">
    <location>
        <begin position="1"/>
        <end position="12"/>
    </location>
</feature>
<evidence type="ECO:0000313" key="3">
    <source>
        <dbReference type="Proteomes" id="UP000023104"/>
    </source>
</evidence>
<accession>A0ABN0S472</accession>
<evidence type="ECO:0000256" key="1">
    <source>
        <dbReference type="SAM" id="MobiDB-lite"/>
    </source>
</evidence>
<sequence length="71" mass="8074">MAKYGREGDRPGACRPSANQLRHDKPARRVIKSSRWLLLRNRKNLDPCQSVKFGRVAPGNQPLLTAYLMRG</sequence>
<evidence type="ECO:0000313" key="2">
    <source>
        <dbReference type="EMBL" id="EXX96380.1"/>
    </source>
</evidence>
<comment type="caution">
    <text evidence="2">The sequence shown here is derived from an EMBL/GenBank/DDBJ whole genome shotgun (WGS) entry which is preliminary data.</text>
</comment>
<protein>
    <submittedName>
        <fullName evidence="2">ISBma1, transposase</fullName>
    </submittedName>
</protein>
<name>A0ABN0S472_9BORD</name>
<gene>
    <name evidence="2" type="ORF">D559_0244</name>
</gene>
<dbReference type="Proteomes" id="UP000023104">
    <property type="component" value="Unassembled WGS sequence"/>
</dbReference>
<organism evidence="2 3">
    <name type="scientific">Bordetella holmesii 1058</name>
    <dbReference type="NCBI Taxonomy" id="1247648"/>
    <lineage>
        <taxon>Bacteria</taxon>
        <taxon>Pseudomonadati</taxon>
        <taxon>Pseudomonadota</taxon>
        <taxon>Betaproteobacteria</taxon>
        <taxon>Burkholderiales</taxon>
        <taxon>Alcaligenaceae</taxon>
        <taxon>Bordetella</taxon>
    </lineage>
</organism>
<reference evidence="2 3" key="1">
    <citation type="submission" date="2014-02" db="EMBL/GenBank/DDBJ databases">
        <title>Whole Genome Sequencing Of Bordetella Holmesii, An Emerging Opportunistic Infection Of Humans.</title>
        <authorList>
            <person name="Tettelin H."/>
            <person name="Hooven T.A."/>
            <person name="Hine E."/>
            <person name="Su Q."/>
            <person name="Huard R.C."/>
            <person name="Della-Latta P."/>
            <person name="Daugherty S.C."/>
            <person name="Agrawal S."/>
            <person name="Sengamalay N."/>
            <person name="Tallon L.J."/>
            <person name="Sadzewicz L."/>
            <person name="Whittier S."/>
            <person name="Fraser C.M."/>
            <person name="Ratner A.J."/>
        </authorList>
    </citation>
    <scope>NUCLEOTIDE SEQUENCE [LARGE SCALE GENOMIC DNA]</scope>
    <source>
        <strain evidence="2 3">1058</strain>
    </source>
</reference>